<comment type="caution">
    <text evidence="2">The sequence shown here is derived from an EMBL/GenBank/DDBJ whole genome shotgun (WGS) entry which is preliminary data.</text>
</comment>
<evidence type="ECO:0000313" key="2">
    <source>
        <dbReference type="EMBL" id="MCF7559324.1"/>
    </source>
</evidence>
<dbReference type="PANTHER" id="PTHR33221:SF13">
    <property type="entry name" value="TRANSCRIPTIONAL REGULATOR-RELATED"/>
    <property type="match status" value="1"/>
</dbReference>
<dbReference type="Proteomes" id="UP001200022">
    <property type="component" value="Unassembled WGS sequence"/>
</dbReference>
<feature type="transmembrane region" description="Helical" evidence="1">
    <location>
        <begin position="21"/>
        <end position="41"/>
    </location>
</feature>
<keyword evidence="1" id="KW-0472">Membrane</keyword>
<sequence length="182" mass="20967">MSIYFIRQNYDVGWRSNMIKIIFKIKISFLYLCSFLYSMMFSNSSKYAIKSVLFLAINSTENKKIMVKDISIPINVPKAYIAKLLQELAKKNMISSVRGPKGGFYLNEENLNRTVLDVVRVIDGEKKLNACMLSLKKCNEEKPCPLHNILSESRNKILKNLKNKRIKDLAYEVTLGNSFLPL</sequence>
<dbReference type="RefSeq" id="WP_237229684.1">
    <property type="nucleotide sequence ID" value="NZ_JAKKDV010000001.1"/>
</dbReference>
<dbReference type="PROSITE" id="PS51197">
    <property type="entry name" value="HTH_RRF2_2"/>
    <property type="match status" value="1"/>
</dbReference>
<dbReference type="Pfam" id="PF02082">
    <property type="entry name" value="Rrf2"/>
    <property type="match status" value="1"/>
</dbReference>
<gene>
    <name evidence="2" type="ORF">L3X39_01645</name>
</gene>
<dbReference type="InterPro" id="IPR036390">
    <property type="entry name" value="WH_DNA-bd_sf"/>
</dbReference>
<keyword evidence="1" id="KW-0812">Transmembrane</keyword>
<dbReference type="Gene3D" id="1.10.10.10">
    <property type="entry name" value="Winged helix-like DNA-binding domain superfamily/Winged helix DNA-binding domain"/>
    <property type="match status" value="1"/>
</dbReference>
<evidence type="ECO:0000256" key="1">
    <source>
        <dbReference type="SAM" id="Phobius"/>
    </source>
</evidence>
<protein>
    <submittedName>
        <fullName evidence="2">Rrf2 family transcriptional regulator</fullName>
    </submittedName>
</protein>
<dbReference type="NCBIfam" id="TIGR00738">
    <property type="entry name" value="rrf2_super"/>
    <property type="match status" value="1"/>
</dbReference>
<reference evidence="2 3" key="1">
    <citation type="submission" date="2022-01" db="EMBL/GenBank/DDBJ databases">
        <title>Draft genome sequence of Sabulilitoribacter multivorans KCTC 32326.</title>
        <authorList>
            <person name="Oh J.-S."/>
        </authorList>
    </citation>
    <scope>NUCLEOTIDE SEQUENCE [LARGE SCALE GENOMIC DNA]</scope>
    <source>
        <strain evidence="2 3">M-M16</strain>
    </source>
</reference>
<keyword evidence="1" id="KW-1133">Transmembrane helix</keyword>
<dbReference type="InterPro" id="IPR036388">
    <property type="entry name" value="WH-like_DNA-bd_sf"/>
</dbReference>
<dbReference type="SUPFAM" id="SSF46785">
    <property type="entry name" value="Winged helix' DNA-binding domain"/>
    <property type="match status" value="1"/>
</dbReference>
<dbReference type="EMBL" id="JAKKDV010000001">
    <property type="protein sequence ID" value="MCF7559324.1"/>
    <property type="molecule type" value="Genomic_DNA"/>
</dbReference>
<dbReference type="InterPro" id="IPR000944">
    <property type="entry name" value="Tscrpt_reg_Rrf2"/>
</dbReference>
<accession>A0ABS9IEW8</accession>
<keyword evidence="3" id="KW-1185">Reference proteome</keyword>
<evidence type="ECO:0000313" key="3">
    <source>
        <dbReference type="Proteomes" id="UP001200022"/>
    </source>
</evidence>
<name>A0ABS9IEW8_9FLAO</name>
<dbReference type="PANTHER" id="PTHR33221">
    <property type="entry name" value="WINGED HELIX-TURN-HELIX TRANSCRIPTIONAL REGULATOR, RRF2 FAMILY"/>
    <property type="match status" value="1"/>
</dbReference>
<organism evidence="2 3">
    <name type="scientific">Flaviramulus multivorans</name>
    <dbReference type="NCBI Taxonomy" id="1304750"/>
    <lineage>
        <taxon>Bacteria</taxon>
        <taxon>Pseudomonadati</taxon>
        <taxon>Bacteroidota</taxon>
        <taxon>Flavobacteriia</taxon>
        <taxon>Flavobacteriales</taxon>
        <taxon>Flavobacteriaceae</taxon>
        <taxon>Flaviramulus</taxon>
    </lineage>
</organism>
<proteinExistence type="predicted"/>